<proteinExistence type="predicted"/>
<evidence type="ECO:0000313" key="1">
    <source>
        <dbReference type="EMBL" id="KAI1703749.1"/>
    </source>
</evidence>
<dbReference type="AlphaFoldDB" id="A0AAD4MWK3"/>
<comment type="caution">
    <text evidence="1">The sequence shown here is derived from an EMBL/GenBank/DDBJ whole genome shotgun (WGS) entry which is preliminary data.</text>
</comment>
<name>A0AAD4MWK3_9BILA</name>
<sequence length="152" mass="17516">MHNETETIFTEPSPNGFPYNKHRCDVISSIKLTDLMKGATKMVAYDEEIDGNSVAIVNNKKEARMMQHKWAFAKNCNEPVEVPSCGVFVNTVRKSMDISNEGRYDLGNEHRYVTIWSDECDAKPTCLELKRMSPWQFSSTLFDNKHKKNVDY</sequence>
<keyword evidence="2" id="KW-1185">Reference proteome</keyword>
<accession>A0AAD4MWK3</accession>
<organism evidence="1 2">
    <name type="scientific">Ditylenchus destructor</name>
    <dbReference type="NCBI Taxonomy" id="166010"/>
    <lineage>
        <taxon>Eukaryota</taxon>
        <taxon>Metazoa</taxon>
        <taxon>Ecdysozoa</taxon>
        <taxon>Nematoda</taxon>
        <taxon>Chromadorea</taxon>
        <taxon>Rhabditida</taxon>
        <taxon>Tylenchina</taxon>
        <taxon>Tylenchomorpha</taxon>
        <taxon>Sphaerularioidea</taxon>
        <taxon>Anguinidae</taxon>
        <taxon>Anguininae</taxon>
        <taxon>Ditylenchus</taxon>
    </lineage>
</organism>
<dbReference type="Proteomes" id="UP001201812">
    <property type="component" value="Unassembled WGS sequence"/>
</dbReference>
<protein>
    <submittedName>
        <fullName evidence="1">Uncharacterized protein</fullName>
    </submittedName>
</protein>
<reference evidence="1" key="1">
    <citation type="submission" date="2022-01" db="EMBL/GenBank/DDBJ databases">
        <title>Genome Sequence Resource for Two Populations of Ditylenchus destructor, the Migratory Endoparasitic Phytonematode.</title>
        <authorList>
            <person name="Zhang H."/>
            <person name="Lin R."/>
            <person name="Xie B."/>
        </authorList>
    </citation>
    <scope>NUCLEOTIDE SEQUENCE</scope>
    <source>
        <strain evidence="1">BazhouSP</strain>
    </source>
</reference>
<evidence type="ECO:0000313" key="2">
    <source>
        <dbReference type="Proteomes" id="UP001201812"/>
    </source>
</evidence>
<gene>
    <name evidence="1" type="ORF">DdX_14688</name>
</gene>
<dbReference type="EMBL" id="JAKKPZ010000077">
    <property type="protein sequence ID" value="KAI1703749.1"/>
    <property type="molecule type" value="Genomic_DNA"/>
</dbReference>